<evidence type="ECO:0000313" key="3">
    <source>
        <dbReference type="Proteomes" id="UP000324222"/>
    </source>
</evidence>
<proteinExistence type="predicted"/>
<accession>A0A5B7K4F6</accession>
<evidence type="ECO:0000256" key="1">
    <source>
        <dbReference type="SAM" id="MobiDB-lite"/>
    </source>
</evidence>
<gene>
    <name evidence="2" type="ORF">E2C01_097428</name>
</gene>
<feature type="region of interest" description="Disordered" evidence="1">
    <location>
        <begin position="14"/>
        <end position="60"/>
    </location>
</feature>
<evidence type="ECO:0000313" key="2">
    <source>
        <dbReference type="EMBL" id="MPD01880.1"/>
    </source>
</evidence>
<name>A0A5B7K4F6_PORTR</name>
<dbReference type="Proteomes" id="UP000324222">
    <property type="component" value="Unassembled WGS sequence"/>
</dbReference>
<protein>
    <submittedName>
        <fullName evidence="2">Uncharacterized protein</fullName>
    </submittedName>
</protein>
<sequence>MFLEGLLGSRCAQWGMWPRRKGEEEEEEEEEAKVGVREKENMETRNGVMREGEKKQKRATLQQIRELVQGEGSKADGG</sequence>
<keyword evidence="3" id="KW-1185">Reference proteome</keyword>
<reference evidence="2 3" key="1">
    <citation type="submission" date="2019-05" db="EMBL/GenBank/DDBJ databases">
        <title>Another draft genome of Portunus trituberculatus and its Hox gene families provides insights of decapod evolution.</title>
        <authorList>
            <person name="Jeong J.-H."/>
            <person name="Song I."/>
            <person name="Kim S."/>
            <person name="Choi T."/>
            <person name="Kim D."/>
            <person name="Ryu S."/>
            <person name="Kim W."/>
        </authorList>
    </citation>
    <scope>NUCLEOTIDE SEQUENCE [LARGE SCALE GENOMIC DNA]</scope>
    <source>
        <tissue evidence="2">Muscle</tissue>
    </source>
</reference>
<dbReference type="EMBL" id="VSRR010128935">
    <property type="protein sequence ID" value="MPD01880.1"/>
    <property type="molecule type" value="Genomic_DNA"/>
</dbReference>
<dbReference type="AlphaFoldDB" id="A0A5B7K4F6"/>
<organism evidence="2 3">
    <name type="scientific">Portunus trituberculatus</name>
    <name type="common">Swimming crab</name>
    <name type="synonym">Neptunus trituberculatus</name>
    <dbReference type="NCBI Taxonomy" id="210409"/>
    <lineage>
        <taxon>Eukaryota</taxon>
        <taxon>Metazoa</taxon>
        <taxon>Ecdysozoa</taxon>
        <taxon>Arthropoda</taxon>
        <taxon>Crustacea</taxon>
        <taxon>Multicrustacea</taxon>
        <taxon>Malacostraca</taxon>
        <taxon>Eumalacostraca</taxon>
        <taxon>Eucarida</taxon>
        <taxon>Decapoda</taxon>
        <taxon>Pleocyemata</taxon>
        <taxon>Brachyura</taxon>
        <taxon>Eubrachyura</taxon>
        <taxon>Portunoidea</taxon>
        <taxon>Portunidae</taxon>
        <taxon>Portuninae</taxon>
        <taxon>Portunus</taxon>
    </lineage>
</organism>
<comment type="caution">
    <text evidence="2">The sequence shown here is derived from an EMBL/GenBank/DDBJ whole genome shotgun (WGS) entry which is preliminary data.</text>
</comment>
<feature type="compositionally biased region" description="Basic and acidic residues" evidence="1">
    <location>
        <begin position="32"/>
        <end position="54"/>
    </location>
</feature>